<dbReference type="Pfam" id="PF01569">
    <property type="entry name" value="PAP2"/>
    <property type="match status" value="1"/>
</dbReference>
<keyword evidence="1" id="KW-0812">Transmembrane</keyword>
<dbReference type="SMART" id="SM00014">
    <property type="entry name" value="acidPPc"/>
    <property type="match status" value="1"/>
</dbReference>
<evidence type="ECO:0000256" key="1">
    <source>
        <dbReference type="SAM" id="Phobius"/>
    </source>
</evidence>
<feature type="transmembrane region" description="Helical" evidence="1">
    <location>
        <begin position="52"/>
        <end position="72"/>
    </location>
</feature>
<evidence type="ECO:0000259" key="2">
    <source>
        <dbReference type="SMART" id="SM00014"/>
    </source>
</evidence>
<dbReference type="PANTHER" id="PTHR14969:SF13">
    <property type="entry name" value="AT30094P"/>
    <property type="match status" value="1"/>
</dbReference>
<dbReference type="InterPro" id="IPR000326">
    <property type="entry name" value="PAP2/HPO"/>
</dbReference>
<name>A0A3E1NM97_9BACT</name>
<keyword evidence="1" id="KW-0472">Membrane</keyword>
<comment type="caution">
    <text evidence="3">The sequence shown here is derived from an EMBL/GenBank/DDBJ whole genome shotgun (WGS) entry which is preliminary data.</text>
</comment>
<protein>
    <submittedName>
        <fullName evidence="3">PAP2 family protein</fullName>
    </submittedName>
</protein>
<evidence type="ECO:0000313" key="4">
    <source>
        <dbReference type="Proteomes" id="UP000261284"/>
    </source>
</evidence>
<reference evidence="3 4" key="1">
    <citation type="submission" date="2018-08" db="EMBL/GenBank/DDBJ databases">
        <title>Chitinophagaceae sp. K23C18032701, a novel bacterium isolated from forest soil.</title>
        <authorList>
            <person name="Wang C."/>
        </authorList>
    </citation>
    <scope>NUCLEOTIDE SEQUENCE [LARGE SCALE GENOMIC DNA]</scope>
    <source>
        <strain evidence="3 4">K23C18032701</strain>
    </source>
</reference>
<dbReference type="AlphaFoldDB" id="A0A3E1NM97"/>
<dbReference type="RefSeq" id="WP_116847034.1">
    <property type="nucleotide sequence ID" value="NZ_QTJU01000002.1"/>
</dbReference>
<dbReference type="SUPFAM" id="SSF48317">
    <property type="entry name" value="Acid phosphatase/Vanadium-dependent haloperoxidase"/>
    <property type="match status" value="1"/>
</dbReference>
<organism evidence="3 4">
    <name type="scientific">Deminuibacter soli</name>
    <dbReference type="NCBI Taxonomy" id="2291815"/>
    <lineage>
        <taxon>Bacteria</taxon>
        <taxon>Pseudomonadati</taxon>
        <taxon>Bacteroidota</taxon>
        <taxon>Chitinophagia</taxon>
        <taxon>Chitinophagales</taxon>
        <taxon>Chitinophagaceae</taxon>
        <taxon>Deminuibacter</taxon>
    </lineage>
</organism>
<proteinExistence type="predicted"/>
<dbReference type="PANTHER" id="PTHR14969">
    <property type="entry name" value="SPHINGOSINE-1-PHOSPHATE PHOSPHOHYDROLASE"/>
    <property type="match status" value="1"/>
</dbReference>
<dbReference type="CDD" id="cd01610">
    <property type="entry name" value="PAP2_like"/>
    <property type="match status" value="1"/>
</dbReference>
<dbReference type="Gene3D" id="1.20.144.10">
    <property type="entry name" value="Phosphatidic acid phosphatase type 2/haloperoxidase"/>
    <property type="match status" value="1"/>
</dbReference>
<keyword evidence="4" id="KW-1185">Reference proteome</keyword>
<dbReference type="EMBL" id="QTJU01000002">
    <property type="protein sequence ID" value="RFM29049.1"/>
    <property type="molecule type" value="Genomic_DNA"/>
</dbReference>
<dbReference type="InterPro" id="IPR036938">
    <property type="entry name" value="PAP2/HPO_sf"/>
</dbReference>
<dbReference type="Proteomes" id="UP000261284">
    <property type="component" value="Unassembled WGS sequence"/>
</dbReference>
<feature type="domain" description="Phosphatidic acid phosphatase type 2/haloperoxidase" evidence="2">
    <location>
        <begin position="80"/>
        <end position="191"/>
    </location>
</feature>
<feature type="transmembrane region" description="Helical" evidence="1">
    <location>
        <begin position="176"/>
        <end position="194"/>
    </location>
</feature>
<gene>
    <name evidence="3" type="ORF">DXN05_09820</name>
</gene>
<sequence length="200" mass="21794">MLCFKKTALIAAFVPVFYFFSVRAGAQGWDLNLAKSINPQNPGSSFWKGATSSVYPVAIAIPFGQLAVGLIGHDKLTLHRAYETFGSILVSTAISQVLKSSINRQRPGEKHPDEIFPYKQEHGKSFPSGHTTLAFAAATSLALEYKKWYVVVPAYIWAGCAGYSRIYLGEHYPSDVIGGAVTGAGSALLSHWLTKKLLKR</sequence>
<accession>A0A3E1NM97</accession>
<keyword evidence="1" id="KW-1133">Transmembrane helix</keyword>
<feature type="transmembrane region" description="Helical" evidence="1">
    <location>
        <begin position="148"/>
        <end position="164"/>
    </location>
</feature>
<evidence type="ECO:0000313" key="3">
    <source>
        <dbReference type="EMBL" id="RFM29049.1"/>
    </source>
</evidence>
<dbReference type="OrthoDB" id="9773582at2"/>